<keyword evidence="1" id="KW-0805">Transcription regulation</keyword>
<dbReference type="InterPro" id="IPR016032">
    <property type="entry name" value="Sig_transdc_resp-reg_C-effctor"/>
</dbReference>
<dbReference type="InterPro" id="IPR000792">
    <property type="entry name" value="Tscrpt_reg_LuxR_C"/>
</dbReference>
<feature type="domain" description="HTH luxR-type" evidence="4">
    <location>
        <begin position="206"/>
        <end position="271"/>
    </location>
</feature>
<sequence length="299" mass="34736">MQHHASQTDTQTDSRFDLLGWSEALLRCQQACGKTRFYAELGQLLELLLPSDEYLVLMFDPKRPPELLHQRHPLQSDDFERYLQSAYVLDPFYRKGLQQGQQGVFRLRDILPADYHDYDQYYNSYFRHLKIADEVGYLIPLPAERRFVHIELARFAGRELFAIGQLQQASQLFSVVASLVIQHQQQLPQHEGSGCPEHDYIEAFYRRFGTEVCTPREHEVLCYMLQGYCVKTIASQMQLGLETIKMHRKNLYAKLHIGSHPELLALFIDLLTVTEPPVRCDPLLHNPRLQYSPALSEAC</sequence>
<dbReference type="Pfam" id="PF00196">
    <property type="entry name" value="GerE"/>
    <property type="match status" value="1"/>
</dbReference>
<dbReference type="STRING" id="152573.SAMN04488051_104208"/>
<organism evidence="5 6">
    <name type="scientific">Alkalimonas amylolytica</name>
    <dbReference type="NCBI Taxonomy" id="152573"/>
    <lineage>
        <taxon>Bacteria</taxon>
        <taxon>Pseudomonadati</taxon>
        <taxon>Pseudomonadota</taxon>
        <taxon>Gammaproteobacteria</taxon>
        <taxon>Alkalimonas</taxon>
    </lineage>
</organism>
<dbReference type="PROSITE" id="PS50043">
    <property type="entry name" value="HTH_LUXR_2"/>
    <property type="match status" value="1"/>
</dbReference>
<proteinExistence type="predicted"/>
<keyword evidence="6" id="KW-1185">Reference proteome</keyword>
<dbReference type="OrthoDB" id="343383at2"/>
<dbReference type="GO" id="GO:0003677">
    <property type="term" value="F:DNA binding"/>
    <property type="evidence" value="ECO:0007669"/>
    <property type="project" value="UniProtKB-KW"/>
</dbReference>
<dbReference type="AlphaFoldDB" id="A0A1H4CKH2"/>
<dbReference type="InterPro" id="IPR036388">
    <property type="entry name" value="WH-like_DNA-bd_sf"/>
</dbReference>
<dbReference type="PRINTS" id="PR00038">
    <property type="entry name" value="HTHLUXR"/>
</dbReference>
<dbReference type="GO" id="GO:0006355">
    <property type="term" value="P:regulation of DNA-templated transcription"/>
    <property type="evidence" value="ECO:0007669"/>
    <property type="project" value="InterPro"/>
</dbReference>
<evidence type="ECO:0000313" key="5">
    <source>
        <dbReference type="EMBL" id="SEA60931.1"/>
    </source>
</evidence>
<keyword evidence="3" id="KW-0804">Transcription</keyword>
<evidence type="ECO:0000313" key="6">
    <source>
        <dbReference type="Proteomes" id="UP000198773"/>
    </source>
</evidence>
<gene>
    <name evidence="5" type="ORF">SAMN04488051_104208</name>
</gene>
<evidence type="ECO:0000256" key="3">
    <source>
        <dbReference type="ARBA" id="ARBA00023163"/>
    </source>
</evidence>
<dbReference type="PROSITE" id="PS00622">
    <property type="entry name" value="HTH_LUXR_1"/>
    <property type="match status" value="1"/>
</dbReference>
<dbReference type="SMART" id="SM00421">
    <property type="entry name" value="HTH_LUXR"/>
    <property type="match status" value="1"/>
</dbReference>
<dbReference type="Proteomes" id="UP000198773">
    <property type="component" value="Unassembled WGS sequence"/>
</dbReference>
<dbReference type="CDD" id="cd06170">
    <property type="entry name" value="LuxR_C_like"/>
    <property type="match status" value="1"/>
</dbReference>
<evidence type="ECO:0000256" key="2">
    <source>
        <dbReference type="ARBA" id="ARBA00023125"/>
    </source>
</evidence>
<reference evidence="5 6" key="1">
    <citation type="submission" date="2016-10" db="EMBL/GenBank/DDBJ databases">
        <authorList>
            <person name="de Groot N.N."/>
        </authorList>
    </citation>
    <scope>NUCLEOTIDE SEQUENCE [LARGE SCALE GENOMIC DNA]</scope>
    <source>
        <strain evidence="5 6">CGMCC 1.3430</strain>
    </source>
</reference>
<dbReference type="PANTHER" id="PTHR44688:SF16">
    <property type="entry name" value="DNA-BINDING TRANSCRIPTIONAL ACTIVATOR DEVR_DOSR"/>
    <property type="match status" value="1"/>
</dbReference>
<dbReference type="Gene3D" id="1.10.10.10">
    <property type="entry name" value="Winged helix-like DNA-binding domain superfamily/Winged helix DNA-binding domain"/>
    <property type="match status" value="1"/>
</dbReference>
<accession>A0A1H4CKH2</accession>
<keyword evidence="2" id="KW-0238">DNA-binding</keyword>
<evidence type="ECO:0000259" key="4">
    <source>
        <dbReference type="PROSITE" id="PS50043"/>
    </source>
</evidence>
<dbReference type="PANTHER" id="PTHR44688">
    <property type="entry name" value="DNA-BINDING TRANSCRIPTIONAL ACTIVATOR DEVR_DOSR"/>
    <property type="match status" value="1"/>
</dbReference>
<evidence type="ECO:0000256" key="1">
    <source>
        <dbReference type="ARBA" id="ARBA00023015"/>
    </source>
</evidence>
<dbReference type="SUPFAM" id="SSF46894">
    <property type="entry name" value="C-terminal effector domain of the bipartite response regulators"/>
    <property type="match status" value="1"/>
</dbReference>
<dbReference type="EMBL" id="FNRM01000004">
    <property type="protein sequence ID" value="SEA60931.1"/>
    <property type="molecule type" value="Genomic_DNA"/>
</dbReference>
<dbReference type="RefSeq" id="WP_091342396.1">
    <property type="nucleotide sequence ID" value="NZ_FNRM01000004.1"/>
</dbReference>
<name>A0A1H4CKH2_ALKAM</name>
<protein>
    <submittedName>
        <fullName evidence="5">Transcriptional regulator, LuxR family</fullName>
    </submittedName>
</protein>